<feature type="domain" description="PGG" evidence="11">
    <location>
        <begin position="656"/>
        <end position="759"/>
    </location>
</feature>
<feature type="transmembrane region" description="Helical" evidence="10">
    <location>
        <begin position="703"/>
        <end position="724"/>
    </location>
</feature>
<comment type="subcellular location">
    <subcellularLocation>
        <location evidence="2">Cell membrane</location>
        <topology evidence="2">Peripheral membrane protein</topology>
        <orientation evidence="2">Cytoplasmic side</orientation>
    </subcellularLocation>
    <subcellularLocation>
        <location evidence="1">Membrane</location>
        <topology evidence="1">Multi-pass membrane protein</topology>
    </subcellularLocation>
</comment>
<evidence type="ECO:0000256" key="10">
    <source>
        <dbReference type="SAM" id="Phobius"/>
    </source>
</evidence>
<feature type="repeat" description="ANK" evidence="8">
    <location>
        <begin position="491"/>
        <end position="512"/>
    </location>
</feature>
<evidence type="ECO:0000256" key="9">
    <source>
        <dbReference type="SAM" id="MobiDB-lite"/>
    </source>
</evidence>
<evidence type="ECO:0000256" key="2">
    <source>
        <dbReference type="ARBA" id="ARBA00004413"/>
    </source>
</evidence>
<dbReference type="GO" id="GO:0005886">
    <property type="term" value="C:plasma membrane"/>
    <property type="evidence" value="ECO:0007669"/>
    <property type="project" value="UniProtKB-SubCell"/>
</dbReference>
<dbReference type="PANTHER" id="PTHR24186:SF46">
    <property type="entry name" value="PROTEIN ACCELERATED CELL DEATH 6-LIKE"/>
    <property type="match status" value="1"/>
</dbReference>
<evidence type="ECO:0000313" key="12">
    <source>
        <dbReference type="EMBL" id="KAK4280202.1"/>
    </source>
</evidence>
<gene>
    <name evidence="12" type="ORF">QN277_011853</name>
</gene>
<dbReference type="InterPro" id="IPR036770">
    <property type="entry name" value="Ankyrin_rpt-contain_sf"/>
</dbReference>
<evidence type="ECO:0000256" key="3">
    <source>
        <dbReference type="ARBA" id="ARBA00022692"/>
    </source>
</evidence>
<dbReference type="Proteomes" id="UP001293593">
    <property type="component" value="Unassembled WGS sequence"/>
</dbReference>
<keyword evidence="5 10" id="KW-1133">Transmembrane helix</keyword>
<feature type="region of interest" description="Disordered" evidence="9">
    <location>
        <begin position="99"/>
        <end position="134"/>
    </location>
</feature>
<dbReference type="Pfam" id="PF13962">
    <property type="entry name" value="PGG"/>
    <property type="match status" value="1"/>
</dbReference>
<feature type="compositionally biased region" description="Polar residues" evidence="9">
    <location>
        <begin position="60"/>
        <end position="73"/>
    </location>
</feature>
<feature type="transmembrane region" description="Helical" evidence="10">
    <location>
        <begin position="458"/>
        <end position="478"/>
    </location>
</feature>
<feature type="transmembrane region" description="Helical" evidence="10">
    <location>
        <begin position="767"/>
        <end position="792"/>
    </location>
</feature>
<keyword evidence="3 10" id="KW-0812">Transmembrane</keyword>
<dbReference type="PROSITE" id="PS50088">
    <property type="entry name" value="ANK_REPEAT"/>
    <property type="match status" value="1"/>
</dbReference>
<evidence type="ECO:0000256" key="6">
    <source>
        <dbReference type="ARBA" id="ARBA00023043"/>
    </source>
</evidence>
<evidence type="ECO:0000256" key="4">
    <source>
        <dbReference type="ARBA" id="ARBA00022737"/>
    </source>
</evidence>
<dbReference type="AlphaFoldDB" id="A0AAE1TC79"/>
<keyword evidence="6 8" id="KW-0040">ANK repeat</keyword>
<dbReference type="InterPro" id="IPR026961">
    <property type="entry name" value="PGG_dom"/>
</dbReference>
<evidence type="ECO:0000259" key="11">
    <source>
        <dbReference type="Pfam" id="PF13962"/>
    </source>
</evidence>
<name>A0AAE1TC79_9FABA</name>
<dbReference type="SMART" id="SM00248">
    <property type="entry name" value="ANK"/>
    <property type="match status" value="9"/>
</dbReference>
<feature type="transmembrane region" description="Helical" evidence="10">
    <location>
        <begin position="665"/>
        <end position="683"/>
    </location>
</feature>
<keyword evidence="4" id="KW-0677">Repeat</keyword>
<evidence type="ECO:0000313" key="13">
    <source>
        <dbReference type="Proteomes" id="UP001293593"/>
    </source>
</evidence>
<dbReference type="SUPFAM" id="SSF48403">
    <property type="entry name" value="Ankyrin repeat"/>
    <property type="match status" value="2"/>
</dbReference>
<reference evidence="12" key="1">
    <citation type="submission" date="2023-10" db="EMBL/GenBank/DDBJ databases">
        <title>Chromosome-level genome of the transformable northern wattle, Acacia crassicarpa.</title>
        <authorList>
            <person name="Massaro I."/>
            <person name="Sinha N.R."/>
            <person name="Poethig S."/>
            <person name="Leichty A.R."/>
        </authorList>
    </citation>
    <scope>NUCLEOTIDE SEQUENCE</scope>
    <source>
        <strain evidence="12">Acra3RX</strain>
        <tissue evidence="12">Leaf</tissue>
    </source>
</reference>
<feature type="region of interest" description="Disordered" evidence="9">
    <location>
        <begin position="18"/>
        <end position="82"/>
    </location>
</feature>
<dbReference type="EMBL" id="JAWXYG010000002">
    <property type="protein sequence ID" value="KAK4280202.1"/>
    <property type="molecule type" value="Genomic_DNA"/>
</dbReference>
<dbReference type="Pfam" id="PF12796">
    <property type="entry name" value="Ank_2"/>
    <property type="match status" value="3"/>
</dbReference>
<organism evidence="12 13">
    <name type="scientific">Acacia crassicarpa</name>
    <name type="common">northern wattle</name>
    <dbReference type="NCBI Taxonomy" id="499986"/>
    <lineage>
        <taxon>Eukaryota</taxon>
        <taxon>Viridiplantae</taxon>
        <taxon>Streptophyta</taxon>
        <taxon>Embryophyta</taxon>
        <taxon>Tracheophyta</taxon>
        <taxon>Spermatophyta</taxon>
        <taxon>Magnoliopsida</taxon>
        <taxon>eudicotyledons</taxon>
        <taxon>Gunneridae</taxon>
        <taxon>Pentapetalae</taxon>
        <taxon>rosids</taxon>
        <taxon>fabids</taxon>
        <taxon>Fabales</taxon>
        <taxon>Fabaceae</taxon>
        <taxon>Caesalpinioideae</taxon>
        <taxon>mimosoid clade</taxon>
        <taxon>Acacieae</taxon>
        <taxon>Acacia</taxon>
    </lineage>
</organism>
<accession>A0AAE1TC79</accession>
<proteinExistence type="predicted"/>
<evidence type="ECO:0000256" key="1">
    <source>
        <dbReference type="ARBA" id="ARBA00004141"/>
    </source>
</evidence>
<dbReference type="Gene3D" id="1.25.40.20">
    <property type="entry name" value="Ankyrin repeat-containing domain"/>
    <property type="match status" value="1"/>
</dbReference>
<dbReference type="InterPro" id="IPR002110">
    <property type="entry name" value="Ankyrin_rpt"/>
</dbReference>
<keyword evidence="13" id="KW-1185">Reference proteome</keyword>
<dbReference type="PANTHER" id="PTHR24186">
    <property type="entry name" value="PROTEIN PHOSPHATASE 1 REGULATORY SUBUNIT"/>
    <property type="match status" value="1"/>
</dbReference>
<evidence type="ECO:0000256" key="5">
    <source>
        <dbReference type="ARBA" id="ARBA00022989"/>
    </source>
</evidence>
<evidence type="ECO:0000256" key="8">
    <source>
        <dbReference type="PROSITE-ProRule" id="PRU00023"/>
    </source>
</evidence>
<evidence type="ECO:0000256" key="7">
    <source>
        <dbReference type="ARBA" id="ARBA00023136"/>
    </source>
</evidence>
<feature type="transmembrane region" description="Helical" evidence="10">
    <location>
        <begin position="736"/>
        <end position="761"/>
    </location>
</feature>
<protein>
    <recommendedName>
        <fullName evidence="11">PGG domain-containing protein</fullName>
    </recommendedName>
</protein>
<sequence>MASDLLLTNEDEEISLQCELKADRPELALETSGSESDPEFDDNGSVWLQLELEADGSEPTLETTGFETDNGPGSESDPEFDDNGSVWLQLELEADGSEPTLETTGFETDNGPGNGESWLLPTLKSNRSKPDGLEPVLEMSSRKEDVTTWRVFYSPTRASFVCVRPPIEVRAGMSNYLEMYYDQKMGQITSNNVPGPIEDRAGIFKLTEQPHVPNKDYNLLKDAYRLMKPTVELPDNAILKQRTPSGNTFLHLAASYGNDVMVDKVVQHAPQLFMVVNDNYDTALHVAAKKGHGTTIKLLLKEFLLFVRRRTNGRRRRHQSLLELVLMVSLTLFRNKQGNTFLHEACRTSSHNGAAIFAAFNAPFIVGQSIQFDEDRYKKVVHDLATFEVNVEGKSLLYLTVEANCAQGVDQLMDSCIERLQPNGKSPLLAALINKNLGMLETILSKKQGWIHLRNEQGWLPLHHAVFLGYLQGVLYLVKQCPSCTMERDNNGSLPIHLACIEGHVKIVQELLTLCLDLADMVNHRGQNLLHIACTYRNYELVRYLLEDPSLGIMINQKDINGNTPLHLATISWNPKIVHALTWDKRVDLSVLNNEKQTTLDIAEIRQGRSISLSQRLTWNALVSAGTPRSSVRFHPKEVETDNTSSDIDKQTHTTEQYKDRIDTLIVVSTLIITTSFAVGFTFPGDAEQGVPILLNHPLFHLFILSLTISAFGAISSTIILMWARLGDLHLAVFALYYAMPLLGLSLTSLSLAFLAGMHLLVSKLSWLATTILVIGVVLILMVEFLYLLLWLPSSSSLPFFRYISYYPFLFFANIAEGKMDANKMGSKAISRVL</sequence>
<comment type="caution">
    <text evidence="12">The sequence shown here is derived from an EMBL/GenBank/DDBJ whole genome shotgun (WGS) entry which is preliminary data.</text>
</comment>
<keyword evidence="7 10" id="KW-0472">Membrane</keyword>
<dbReference type="PROSITE" id="PS50297">
    <property type="entry name" value="ANK_REP_REGION"/>
    <property type="match status" value="1"/>
</dbReference>